<dbReference type="SUPFAM" id="SSF53474">
    <property type="entry name" value="alpha/beta-Hydrolases"/>
    <property type="match status" value="1"/>
</dbReference>
<reference evidence="7 8" key="1">
    <citation type="journal article" date="2019" name="Int. J. Syst. Evol. Microbiol.">
        <title>The Global Catalogue of Microorganisms (GCM) 10K type strain sequencing project: providing services to taxonomists for standard genome sequencing and annotation.</title>
        <authorList>
            <consortium name="The Broad Institute Genomics Platform"/>
            <consortium name="The Broad Institute Genome Sequencing Center for Infectious Disease"/>
            <person name="Wu L."/>
            <person name="Ma J."/>
        </authorList>
    </citation>
    <scope>NUCLEOTIDE SEQUENCE [LARGE SCALE GENOMIC DNA]</scope>
    <source>
        <strain evidence="7 8">JCM 13008</strain>
    </source>
</reference>
<proteinExistence type="inferred from homology"/>
<dbReference type="RefSeq" id="WP_343996086.1">
    <property type="nucleotide sequence ID" value="NZ_BAAALG010000013.1"/>
</dbReference>
<evidence type="ECO:0000313" key="8">
    <source>
        <dbReference type="Proteomes" id="UP001501581"/>
    </source>
</evidence>
<keyword evidence="8" id="KW-1185">Reference proteome</keyword>
<dbReference type="EMBL" id="BAAALG010000013">
    <property type="protein sequence ID" value="GAA1110721.1"/>
    <property type="molecule type" value="Genomic_DNA"/>
</dbReference>
<evidence type="ECO:0000256" key="3">
    <source>
        <dbReference type="ARBA" id="ARBA00022801"/>
    </source>
</evidence>
<keyword evidence="2 5" id="KW-0732">Signal</keyword>
<evidence type="ECO:0000256" key="5">
    <source>
        <dbReference type="SAM" id="SignalP"/>
    </source>
</evidence>
<dbReference type="InterPro" id="IPR029058">
    <property type="entry name" value="AB_hydrolase_fold"/>
</dbReference>
<dbReference type="InterPro" id="IPR013595">
    <property type="entry name" value="Pept_S33_TAP-like_C"/>
</dbReference>
<evidence type="ECO:0000256" key="1">
    <source>
        <dbReference type="ARBA" id="ARBA00010088"/>
    </source>
</evidence>
<feature type="chain" id="PRO_5046490525" evidence="5">
    <location>
        <begin position="24"/>
        <end position="526"/>
    </location>
</feature>
<keyword evidence="3 7" id="KW-0378">Hydrolase</keyword>
<dbReference type="Gene3D" id="3.40.50.1820">
    <property type="entry name" value="alpha/beta hydrolase"/>
    <property type="match status" value="1"/>
</dbReference>
<feature type="region of interest" description="Disordered" evidence="4">
    <location>
        <begin position="33"/>
        <end position="64"/>
    </location>
</feature>
<gene>
    <name evidence="7" type="ORF">GCM10009668_34380</name>
</gene>
<evidence type="ECO:0000259" key="6">
    <source>
        <dbReference type="Pfam" id="PF08386"/>
    </source>
</evidence>
<dbReference type="InterPro" id="IPR051601">
    <property type="entry name" value="Serine_prot/Carboxylest_S33"/>
</dbReference>
<sequence>MKRVVVLVMVAALVLAAAGTTIAVLVSGDDDTAGGRAGRWQDQEPVDEPSGTAHDPAARKAPSSGLQPFYDQVLSWEACGANQCAWVQVPLDYAQPDGERIELRLLKVAAGQPDQRLGSLVINPGGPGGSGVDYAAQAEYVFGTAIRDRYDIVGFDPRGVGQSAPIDCLSDDELDAWYAKDPTPDTPGEVAEAARWSTRFGQGCKERSGELAAHVSTVEAARDLDVIRAVLDERKLDYFGASYGTKLGATYADLFPAMSGRLVLDGAIDVSLSARDASLGQAGGFETALRAYVDNCVRAGSCFLGDDRQQALDTITGLLDELEAKPMQVDDRRLTAGNAFYGIALPLYNRDYWVLLDEALRDALDDDGEGLLELFDYYAARGEDGYSDNSSEAIWAINCLDDPSSIPARKVPGQVAAFEKAAPTFGEIFAWDLTSCRGLAVPPAEQRGPLTAAGADPMLVIGTTRDPATPYAWAQALAEQLEPAVLVSRDGDGHTGYNMGNACVDEVVEQYLLDGVVPSADVTCAA</sequence>
<accession>A0ABN1U167</accession>
<evidence type="ECO:0000313" key="7">
    <source>
        <dbReference type="EMBL" id="GAA1110721.1"/>
    </source>
</evidence>
<protein>
    <submittedName>
        <fullName evidence="7">Alpha/beta hydrolase</fullName>
    </submittedName>
</protein>
<dbReference type="PANTHER" id="PTHR43248">
    <property type="entry name" value="2-SUCCINYL-6-HYDROXY-2,4-CYCLOHEXADIENE-1-CARBOXYLATE SYNTHASE"/>
    <property type="match status" value="1"/>
</dbReference>
<feature type="signal peptide" evidence="5">
    <location>
        <begin position="1"/>
        <end position="23"/>
    </location>
</feature>
<comment type="similarity">
    <text evidence="1">Belongs to the peptidase S33 family.</text>
</comment>
<comment type="caution">
    <text evidence="7">The sequence shown here is derived from an EMBL/GenBank/DDBJ whole genome shotgun (WGS) entry which is preliminary data.</text>
</comment>
<name>A0ABN1U167_9ACTN</name>
<evidence type="ECO:0000256" key="4">
    <source>
        <dbReference type="SAM" id="MobiDB-lite"/>
    </source>
</evidence>
<feature type="domain" description="Peptidase S33 tripeptidyl aminopeptidase-like C-terminal" evidence="6">
    <location>
        <begin position="423"/>
        <end position="524"/>
    </location>
</feature>
<dbReference type="PANTHER" id="PTHR43248:SF29">
    <property type="entry name" value="TRIPEPTIDYL AMINOPEPTIDASE"/>
    <property type="match status" value="1"/>
</dbReference>
<dbReference type="Pfam" id="PF08386">
    <property type="entry name" value="Abhydrolase_4"/>
    <property type="match status" value="1"/>
</dbReference>
<dbReference type="Proteomes" id="UP001501581">
    <property type="component" value="Unassembled WGS sequence"/>
</dbReference>
<dbReference type="GO" id="GO:0016787">
    <property type="term" value="F:hydrolase activity"/>
    <property type="evidence" value="ECO:0007669"/>
    <property type="project" value="UniProtKB-KW"/>
</dbReference>
<evidence type="ECO:0000256" key="2">
    <source>
        <dbReference type="ARBA" id="ARBA00022729"/>
    </source>
</evidence>
<organism evidence="7 8">
    <name type="scientific">Nocardioides dubius</name>
    <dbReference type="NCBI Taxonomy" id="317019"/>
    <lineage>
        <taxon>Bacteria</taxon>
        <taxon>Bacillati</taxon>
        <taxon>Actinomycetota</taxon>
        <taxon>Actinomycetes</taxon>
        <taxon>Propionibacteriales</taxon>
        <taxon>Nocardioidaceae</taxon>
        <taxon>Nocardioides</taxon>
    </lineage>
</organism>